<dbReference type="OrthoDB" id="9176627at2"/>
<keyword evidence="12" id="KW-1185">Reference proteome</keyword>
<dbReference type="InterPro" id="IPR004764">
    <property type="entry name" value="MdtF-like"/>
</dbReference>
<keyword evidence="7 9" id="KW-1133">Transmembrane helix</keyword>
<dbReference type="Proteomes" id="UP000295722">
    <property type="component" value="Unassembled WGS sequence"/>
</dbReference>
<dbReference type="Gene3D" id="3.30.70.1430">
    <property type="entry name" value="Multidrug efflux transporter AcrB pore domain"/>
    <property type="match status" value="2"/>
</dbReference>
<name>A0A4R5MCU9_9BURK</name>
<dbReference type="GO" id="GO:0005886">
    <property type="term" value="C:plasma membrane"/>
    <property type="evidence" value="ECO:0007669"/>
    <property type="project" value="UniProtKB-SubCell"/>
</dbReference>
<feature type="transmembrane region" description="Helical" evidence="9">
    <location>
        <begin position="340"/>
        <end position="359"/>
    </location>
</feature>
<gene>
    <name evidence="11" type="ORF">EYW47_08220</name>
</gene>
<comment type="subcellular location">
    <subcellularLocation>
        <location evidence="1 9">Cell inner membrane</location>
        <topology evidence="1 9">Multi-pass membrane protein</topology>
    </subcellularLocation>
</comment>
<comment type="caution">
    <text evidence="11">The sequence shown here is derived from an EMBL/GenBank/DDBJ whole genome shotgun (WGS) entry which is preliminary data.</text>
</comment>
<dbReference type="PRINTS" id="PR00702">
    <property type="entry name" value="ACRIFLAVINRP"/>
</dbReference>
<evidence type="ECO:0000256" key="2">
    <source>
        <dbReference type="ARBA" id="ARBA00010942"/>
    </source>
</evidence>
<feature type="transmembrane region" description="Helical" evidence="9">
    <location>
        <begin position="434"/>
        <end position="458"/>
    </location>
</feature>
<evidence type="ECO:0000313" key="11">
    <source>
        <dbReference type="EMBL" id="TDG24534.1"/>
    </source>
</evidence>
<dbReference type="GO" id="GO:0042910">
    <property type="term" value="F:xenobiotic transmembrane transporter activity"/>
    <property type="evidence" value="ECO:0007669"/>
    <property type="project" value="TreeGrafter"/>
</dbReference>
<dbReference type="PANTHER" id="PTHR32063">
    <property type="match status" value="1"/>
</dbReference>
<dbReference type="AlphaFoldDB" id="A0A4R5MCU9"/>
<evidence type="ECO:0000313" key="12">
    <source>
        <dbReference type="Proteomes" id="UP000295722"/>
    </source>
</evidence>
<dbReference type="FunFam" id="3.30.2090.10:FF:000001">
    <property type="entry name" value="Efflux pump membrane transporter"/>
    <property type="match status" value="1"/>
</dbReference>
<keyword evidence="4" id="KW-1003">Cell membrane</keyword>
<dbReference type="SUPFAM" id="SSF82693">
    <property type="entry name" value="Multidrug efflux transporter AcrB pore domain, PN1, PN2, PC1 and PC2 subdomains"/>
    <property type="match status" value="4"/>
</dbReference>
<feature type="transmembrane region" description="Helical" evidence="9">
    <location>
        <begin position="470"/>
        <end position="497"/>
    </location>
</feature>
<protein>
    <recommendedName>
        <fullName evidence="9">Efflux pump membrane transporter</fullName>
    </recommendedName>
</protein>
<evidence type="ECO:0000256" key="8">
    <source>
        <dbReference type="ARBA" id="ARBA00023136"/>
    </source>
</evidence>
<keyword evidence="3 9" id="KW-0813">Transport</keyword>
<dbReference type="Pfam" id="PF00873">
    <property type="entry name" value="ACR_tran"/>
    <property type="match status" value="1"/>
</dbReference>
<dbReference type="GO" id="GO:0009636">
    <property type="term" value="P:response to toxic substance"/>
    <property type="evidence" value="ECO:0007669"/>
    <property type="project" value="UniProtKB-ARBA"/>
</dbReference>
<dbReference type="NCBIfam" id="TIGR00915">
    <property type="entry name" value="2A0602"/>
    <property type="match status" value="1"/>
</dbReference>
<keyword evidence="6 9" id="KW-0812">Transmembrane</keyword>
<dbReference type="Gene3D" id="3.30.70.1440">
    <property type="entry name" value="Multidrug efflux transporter AcrB pore domain"/>
    <property type="match status" value="1"/>
</dbReference>
<dbReference type="InterPro" id="IPR001036">
    <property type="entry name" value="Acrflvin-R"/>
</dbReference>
<feature type="region of interest" description="Disordered" evidence="10">
    <location>
        <begin position="1049"/>
        <end position="1100"/>
    </location>
</feature>
<dbReference type="InterPro" id="IPR027463">
    <property type="entry name" value="AcrB_DN_DC_subdom"/>
</dbReference>
<accession>A0A4R5MCU9</accession>
<dbReference type="Gene3D" id="3.30.2090.10">
    <property type="entry name" value="Multidrug efflux transporter AcrB TolC docking domain, DN and DC subdomains"/>
    <property type="match status" value="2"/>
</dbReference>
<dbReference type="RefSeq" id="WP_133194379.1">
    <property type="nucleotide sequence ID" value="NZ_JBHUCW010000006.1"/>
</dbReference>
<dbReference type="SUPFAM" id="SSF82866">
    <property type="entry name" value="Multidrug efflux transporter AcrB transmembrane domain"/>
    <property type="match status" value="2"/>
</dbReference>
<evidence type="ECO:0000256" key="1">
    <source>
        <dbReference type="ARBA" id="ARBA00004429"/>
    </source>
</evidence>
<dbReference type="FunFam" id="3.30.70.1430:FF:000002">
    <property type="entry name" value="Efflux pump membrane transporter"/>
    <property type="match status" value="1"/>
</dbReference>
<dbReference type="FunFam" id="3.30.2090.10:FF:000002">
    <property type="entry name" value="Efflux pump membrane transporter"/>
    <property type="match status" value="1"/>
</dbReference>
<comment type="caution">
    <text evidence="9">Lacks conserved residue(s) required for the propagation of feature annotation.</text>
</comment>
<reference evidence="11 12" key="1">
    <citation type="submission" date="2019-03" db="EMBL/GenBank/DDBJ databases">
        <title>Paraburkholderia sp. 4M-K11, isolated from subtropical forest soil.</title>
        <authorList>
            <person name="Gao Z.-H."/>
            <person name="Qiu L.-H."/>
        </authorList>
    </citation>
    <scope>NUCLEOTIDE SEQUENCE [LARGE SCALE GENOMIC DNA]</scope>
    <source>
        <strain evidence="11 12">4M-K11</strain>
    </source>
</reference>
<keyword evidence="5 9" id="KW-0997">Cell inner membrane</keyword>
<organism evidence="11 12">
    <name type="scientific">Paraburkholderia silviterrae</name>
    <dbReference type="NCBI Taxonomy" id="2528715"/>
    <lineage>
        <taxon>Bacteria</taxon>
        <taxon>Pseudomonadati</taxon>
        <taxon>Pseudomonadota</taxon>
        <taxon>Betaproteobacteria</taxon>
        <taxon>Burkholderiales</taxon>
        <taxon>Burkholderiaceae</taxon>
        <taxon>Paraburkholderia</taxon>
    </lineage>
</organism>
<feature type="transmembrane region" description="Helical" evidence="9">
    <location>
        <begin position="898"/>
        <end position="918"/>
    </location>
</feature>
<evidence type="ECO:0000256" key="3">
    <source>
        <dbReference type="ARBA" id="ARBA00022448"/>
    </source>
</evidence>
<feature type="transmembrane region" description="Helical" evidence="9">
    <location>
        <begin position="1002"/>
        <end position="1028"/>
    </location>
</feature>
<feature type="compositionally biased region" description="Gly residues" evidence="10">
    <location>
        <begin position="1060"/>
        <end position="1100"/>
    </location>
</feature>
<comment type="similarity">
    <text evidence="2 9">Belongs to the resistance-nodulation-cell division (RND) (TC 2.A.6) family.</text>
</comment>
<keyword evidence="8 9" id="KW-0472">Membrane</keyword>
<dbReference type="PANTHER" id="PTHR32063:SF13">
    <property type="entry name" value="MULTIDRUG EFFLUX PUMP SUBUNIT ACRB-RELATED"/>
    <property type="match status" value="1"/>
</dbReference>
<evidence type="ECO:0000256" key="6">
    <source>
        <dbReference type="ARBA" id="ARBA00022692"/>
    </source>
</evidence>
<dbReference type="SUPFAM" id="SSF82714">
    <property type="entry name" value="Multidrug efflux transporter AcrB TolC docking domain, DN and DC subdomains"/>
    <property type="match status" value="2"/>
</dbReference>
<feature type="transmembrane region" description="Helical" evidence="9">
    <location>
        <begin position="924"/>
        <end position="948"/>
    </location>
</feature>
<dbReference type="FunFam" id="3.30.70.1430:FF:000001">
    <property type="entry name" value="Efflux pump membrane transporter"/>
    <property type="match status" value="1"/>
</dbReference>
<feature type="transmembrane region" description="Helical" evidence="9">
    <location>
        <begin position="874"/>
        <end position="891"/>
    </location>
</feature>
<evidence type="ECO:0000256" key="5">
    <source>
        <dbReference type="ARBA" id="ARBA00022519"/>
    </source>
</evidence>
<evidence type="ECO:0000256" key="7">
    <source>
        <dbReference type="ARBA" id="ARBA00022989"/>
    </source>
</evidence>
<feature type="transmembrane region" description="Helical" evidence="9">
    <location>
        <begin position="969"/>
        <end position="990"/>
    </location>
</feature>
<dbReference type="NCBIfam" id="NF000282">
    <property type="entry name" value="RND_permease_1"/>
    <property type="match status" value="1"/>
</dbReference>
<feature type="transmembrane region" description="Helical" evidence="9">
    <location>
        <begin position="541"/>
        <end position="558"/>
    </location>
</feature>
<proteinExistence type="inferred from homology"/>
<evidence type="ECO:0000256" key="9">
    <source>
        <dbReference type="RuleBase" id="RU364070"/>
    </source>
</evidence>
<sequence>MAKFFIDRPIFAWVIAIILMLAGVASVFTLPVAQYPTIAPPSIQISANYPGASAKTVEDTVTQVIEQQMSGLDHLLYLSSTSDDSGTSTITLTFAAGTNPDIAQVQVQNKLQLATPVLPQVVQQLGISVTKSSSSFLLVLAFVSEDGSMTKYDLANYVASNVKDPISRIDGVGTVTLFGSQYAMRVWIDPNKLTNFQLTPNDVTAAITAQNVQIAGGQLGGTPSVAGQSFQATITESTLLHTPEEFGNILLKVNQDGSQVRLKDVARISLGGENYNFDTKYNGAPTAGLGIQLATGANALQTAKLVRQEIDSLSKYFPHGLVVKYPYDTTPFVRLSIEEVIKTLLEGIVLVFLVMYLFLQNLRATLIPTIAVPVVLLGTFAIMGAVGFSINTLSMFGLVLAIGLLVDDAIVVVENVERVMTEEGLGPKEATRKAMGQITGALVGVALVLGAVFVPVAFSGGSVGAIYRQFSLTIVAAMALSVMVALILTPALCATILKPIPKGHHEEKKGFFGWFNRTFERSRDKYHSGVYHVIKRSGRWLIIYLAVVVAVGLLFVRLPKSFLPDEDQGTMFVIVQTPSGSTQETTARTLANIQNWLLKDEGSIVESVFTVNGFSFAGRGQNSGLVFVRLKDYKQRQHADQKVQALVRRMFGHYAGYKDAMVIPVNPPSIPELGTASGFDFELQDRGGVGHEKLMEARNMLLGMAAKDPTLALVRPNGLNDTPQYKVDIDREKANALGVTSAAIDQTFSIAWASQYVNNFLDTDGRIKKVYVQSDAPFRMTPSDMNIWYVRNSSGGMVPFSAFATGQWTYGSPKLERYNGISAVEIQGQAGQGKSTGQAMTAMEKIAAKLPAGIGYEWTGLSFQEIQSGSQAPILYGISILVVFLCLAALYESWSIPFSVIMVVPLGVLGALLAVTLRGLENDVFFQVGLLTTVGLSAKNAILIVEFARDLQADGKMGPIEAALEASRLRLRPILMTSMAFILGVLPLAISNGAGSASQHAIGTGVIGGMLTATFLAIFMIPMFFVVIRAKFAGEKEDADTALAHYEEHHAHDHDDENGGNAGSGGGSGGAGGSGGPGGSNGGGSGGPAGGGNGQGKEGH</sequence>
<evidence type="ECO:0000256" key="10">
    <source>
        <dbReference type="SAM" id="MobiDB-lite"/>
    </source>
</evidence>
<dbReference type="FunFam" id="1.20.1640.10:FF:000001">
    <property type="entry name" value="Efflux pump membrane transporter"/>
    <property type="match status" value="1"/>
</dbReference>
<dbReference type="Gene3D" id="1.20.1640.10">
    <property type="entry name" value="Multidrug efflux transporter AcrB transmembrane domain"/>
    <property type="match status" value="2"/>
</dbReference>
<feature type="transmembrane region" description="Helical" evidence="9">
    <location>
        <begin position="394"/>
        <end position="413"/>
    </location>
</feature>
<dbReference type="GO" id="GO:0015562">
    <property type="term" value="F:efflux transmembrane transporter activity"/>
    <property type="evidence" value="ECO:0007669"/>
    <property type="project" value="InterPro"/>
</dbReference>
<dbReference type="EMBL" id="SMRP01000003">
    <property type="protein sequence ID" value="TDG24534.1"/>
    <property type="molecule type" value="Genomic_DNA"/>
</dbReference>
<dbReference type="Gene3D" id="3.30.70.1320">
    <property type="entry name" value="Multidrug efflux transporter AcrB pore domain like"/>
    <property type="match status" value="1"/>
</dbReference>
<feature type="transmembrane region" description="Helical" evidence="9">
    <location>
        <begin position="366"/>
        <end position="388"/>
    </location>
</feature>
<evidence type="ECO:0000256" key="4">
    <source>
        <dbReference type="ARBA" id="ARBA00022475"/>
    </source>
</evidence>
<dbReference type="FunFam" id="1.20.1640.10:FF:000002">
    <property type="entry name" value="Efflux pump membrane transporter"/>
    <property type="match status" value="1"/>
</dbReference>